<gene>
    <name evidence="3" type="ORF">SDC9_43957</name>
</gene>
<keyword evidence="1" id="KW-0560">Oxidoreductase</keyword>
<dbReference type="PANTHER" id="PTHR42947">
    <property type="entry name" value="COB--COM HETERODISULFIDE REDUCTASE SUBUNIT B 1"/>
    <property type="match status" value="1"/>
</dbReference>
<evidence type="ECO:0000256" key="1">
    <source>
        <dbReference type="ARBA" id="ARBA00023002"/>
    </source>
</evidence>
<feature type="domain" description="Cysteine-rich" evidence="2">
    <location>
        <begin position="190"/>
        <end position="280"/>
    </location>
</feature>
<organism evidence="3">
    <name type="scientific">bioreactor metagenome</name>
    <dbReference type="NCBI Taxonomy" id="1076179"/>
    <lineage>
        <taxon>unclassified sequences</taxon>
        <taxon>metagenomes</taxon>
        <taxon>ecological metagenomes</taxon>
    </lineage>
</organism>
<comment type="caution">
    <text evidence="3">The sequence shown here is derived from an EMBL/GenBank/DDBJ whole genome shotgun (WGS) entry which is preliminary data.</text>
</comment>
<dbReference type="InterPro" id="IPR004017">
    <property type="entry name" value="Cys_rich_dom"/>
</dbReference>
<name>A0A644W4Z2_9ZZZZ</name>
<dbReference type="Pfam" id="PF02754">
    <property type="entry name" value="CCG"/>
    <property type="match status" value="1"/>
</dbReference>
<sequence length="369" mass="42126">MFTVITVINLKIMKAEGKRHIWKDYQKDIADDKFWYARSCIRQNFFPGSETAFLRILREELARDVHDSACHTTCTGIGYHCDVVPFETTMTVVARQFALMSEKGYKNYAASCITSFGLYTEILETWESHPHLLEKTRESLYKATGRTFELPENLAHTSDIIFKFRNEIFAKQKHSLVNVHTGKPLKGVEHIGCHYSKMFPHKGVGGAEYPQVLAGLIEDWGGEVIDYPERRHCCGFGFRQYVVKANRGYSVANSHKKFESMEPYKPDFILTNCPGCPMFLDRWQYFIAETEGKTYGENGMGIPVLTYEELAGIVLGYDPWELGLQMHQVSVEPLLDKLGYQYDKNAKHNGMNGVSLGKPENPVNLKICC</sequence>
<dbReference type="InterPro" id="IPR051278">
    <property type="entry name" value="HdrB/HdrD_reductase"/>
</dbReference>
<accession>A0A644W4Z2</accession>
<proteinExistence type="predicted"/>
<dbReference type="GO" id="GO:0016491">
    <property type="term" value="F:oxidoreductase activity"/>
    <property type="evidence" value="ECO:0007669"/>
    <property type="project" value="UniProtKB-KW"/>
</dbReference>
<evidence type="ECO:0000313" key="3">
    <source>
        <dbReference type="EMBL" id="MPL97762.1"/>
    </source>
</evidence>
<dbReference type="PANTHER" id="PTHR42947:SF1">
    <property type="entry name" value="COB--COM HETERODISULFIDE REDUCTASE SUBUNIT B 1"/>
    <property type="match status" value="1"/>
</dbReference>
<dbReference type="AlphaFoldDB" id="A0A644W4Z2"/>
<protein>
    <recommendedName>
        <fullName evidence="2">Cysteine-rich domain-containing protein</fullName>
    </recommendedName>
</protein>
<evidence type="ECO:0000259" key="2">
    <source>
        <dbReference type="Pfam" id="PF02754"/>
    </source>
</evidence>
<reference evidence="3" key="1">
    <citation type="submission" date="2019-08" db="EMBL/GenBank/DDBJ databases">
        <authorList>
            <person name="Kucharzyk K."/>
            <person name="Murdoch R.W."/>
            <person name="Higgins S."/>
            <person name="Loffler F."/>
        </authorList>
    </citation>
    <scope>NUCLEOTIDE SEQUENCE</scope>
</reference>
<dbReference type="EMBL" id="VSSQ01000573">
    <property type="protein sequence ID" value="MPL97762.1"/>
    <property type="molecule type" value="Genomic_DNA"/>
</dbReference>